<dbReference type="InterPro" id="IPR007236">
    <property type="entry name" value="SlyX"/>
</dbReference>
<feature type="compositionally biased region" description="Basic and acidic residues" evidence="1">
    <location>
        <begin position="7"/>
        <end position="24"/>
    </location>
</feature>
<dbReference type="EMBL" id="ANAH02000015">
    <property type="protein sequence ID" value="EPX59968.1"/>
    <property type="molecule type" value="Genomic_DNA"/>
</dbReference>
<feature type="region of interest" description="Disordered" evidence="1">
    <location>
        <begin position="1"/>
        <end position="24"/>
    </location>
</feature>
<dbReference type="Pfam" id="PF04102">
    <property type="entry name" value="SlyX"/>
    <property type="match status" value="1"/>
</dbReference>
<keyword evidence="3" id="KW-1185">Reference proteome</keyword>
<feature type="compositionally biased region" description="Basic and acidic residues" evidence="1">
    <location>
        <begin position="57"/>
        <end position="69"/>
    </location>
</feature>
<name>S9QTI1_CYSF2</name>
<protein>
    <submittedName>
        <fullName evidence="2">SlyX-like protein</fullName>
    </submittedName>
</protein>
<dbReference type="eggNOG" id="COG2900">
    <property type="taxonomic scope" value="Bacteria"/>
</dbReference>
<comment type="caution">
    <text evidence="2">The sequence shown here is derived from an EMBL/GenBank/DDBJ whole genome shotgun (WGS) entry which is preliminary data.</text>
</comment>
<feature type="region of interest" description="Disordered" evidence="1">
    <location>
        <begin position="57"/>
        <end position="80"/>
    </location>
</feature>
<evidence type="ECO:0000256" key="1">
    <source>
        <dbReference type="SAM" id="MobiDB-lite"/>
    </source>
</evidence>
<proteinExistence type="predicted"/>
<evidence type="ECO:0000313" key="2">
    <source>
        <dbReference type="EMBL" id="EPX59968.1"/>
    </source>
</evidence>
<dbReference type="Proteomes" id="UP000011682">
    <property type="component" value="Unassembled WGS sequence"/>
</dbReference>
<organism evidence="2 3">
    <name type="scientific">Cystobacter fuscus (strain ATCC 25194 / DSM 2262 / NBRC 100088 / M29)</name>
    <dbReference type="NCBI Taxonomy" id="1242864"/>
    <lineage>
        <taxon>Bacteria</taxon>
        <taxon>Pseudomonadati</taxon>
        <taxon>Myxococcota</taxon>
        <taxon>Myxococcia</taxon>
        <taxon>Myxococcales</taxon>
        <taxon>Cystobacterineae</taxon>
        <taxon>Archangiaceae</taxon>
        <taxon>Cystobacter</taxon>
    </lineage>
</organism>
<dbReference type="AlphaFoldDB" id="S9QTI1"/>
<gene>
    <name evidence="2" type="ORF">D187_002712</name>
</gene>
<accession>S9QTI1</accession>
<reference evidence="2" key="1">
    <citation type="submission" date="2013-05" db="EMBL/GenBank/DDBJ databases">
        <title>Genome assembly of Cystobacter fuscus DSM 2262.</title>
        <authorList>
            <person name="Sharma G."/>
            <person name="Khatri I."/>
            <person name="Kaur C."/>
            <person name="Mayilraj S."/>
            <person name="Subramanian S."/>
        </authorList>
    </citation>
    <scope>NUCLEOTIDE SEQUENCE [LARGE SCALE GENOMIC DNA]</scope>
    <source>
        <strain evidence="2">DSM 2262</strain>
    </source>
</reference>
<evidence type="ECO:0000313" key="3">
    <source>
        <dbReference type="Proteomes" id="UP000011682"/>
    </source>
</evidence>
<sequence length="145" mass="16286">MLLDQETAERHAHAGEHDQILGEHRGVDRITQGGLGEFGPAPLEKLTSALKVTGRIHGGDSQRHEEGQHGRGRVIPGNMDDESRIVELELRYMQQQELLQELSEVLYAQGRELEGLRVEVALMKKKLEGEPGLVDAQRQEKPPHY</sequence>